<dbReference type="PRINTS" id="PR01021">
    <property type="entry name" value="OMPADOMAIN"/>
</dbReference>
<evidence type="ECO:0000256" key="5">
    <source>
        <dbReference type="SAM" id="MobiDB-lite"/>
    </source>
</evidence>
<dbReference type="InterPro" id="IPR006664">
    <property type="entry name" value="OMP_bac"/>
</dbReference>
<reference evidence="7 8" key="1">
    <citation type="journal article" date="2017" name="Int. J. Syst. Evol. Microbiol.">
        <title>Erythrobacter aquimixticola sp. nov., isolated from the junction between the ocean and a freshwater spring.</title>
        <authorList>
            <person name="Park S."/>
            <person name="Jung Y.T."/>
            <person name="Choi S.J."/>
            <person name="Yoon J.H."/>
        </authorList>
    </citation>
    <scope>NUCLEOTIDE SEQUENCE [LARGE SCALE GENOMIC DNA]</scope>
    <source>
        <strain evidence="7 8">JSSK-14</strain>
    </source>
</reference>
<dbReference type="InterPro" id="IPR050330">
    <property type="entry name" value="Bact_OuterMem_StrucFunc"/>
</dbReference>
<keyword evidence="8" id="KW-1185">Reference proteome</keyword>
<feature type="domain" description="OmpA-like" evidence="6">
    <location>
        <begin position="119"/>
        <end position="234"/>
    </location>
</feature>
<sequence length="247" mass="25904">MLRRPLIAIALGAFLVFLIARFGAAASAPEFAAQLSRQAPGVIAEAGGTPSVRALFRSPRGYPSRHPLLVGGEPLDESTRAQIAMAVGAVPGVGGIRWSDGDMMAQSGEPVFRPLHCQEDVQALLRARTIRFEESSATMDIASIGLLDEVATALRPCLGSIIQITGHTDSSGPEPGNIALSAQRAAAVRAALIREGIPADGLRARGVGSRQPVEGLDPTDPANRRIEFSVIATEPIRPTPVDTPAPR</sequence>
<dbReference type="PROSITE" id="PS51123">
    <property type="entry name" value="OMPA_2"/>
    <property type="match status" value="1"/>
</dbReference>
<comment type="subcellular location">
    <subcellularLocation>
        <location evidence="1">Cell outer membrane</location>
    </subcellularLocation>
</comment>
<dbReference type="InterPro" id="IPR006665">
    <property type="entry name" value="OmpA-like"/>
</dbReference>
<dbReference type="PANTHER" id="PTHR30329:SF21">
    <property type="entry name" value="LIPOPROTEIN YIAD-RELATED"/>
    <property type="match status" value="1"/>
</dbReference>
<evidence type="ECO:0000256" key="2">
    <source>
        <dbReference type="ARBA" id="ARBA00023136"/>
    </source>
</evidence>
<evidence type="ECO:0000313" key="7">
    <source>
        <dbReference type="EMBL" id="RJY10081.1"/>
    </source>
</evidence>
<protein>
    <submittedName>
        <fullName evidence="7">OmpA family protein</fullName>
    </submittedName>
</protein>
<dbReference type="Gene3D" id="3.30.1330.60">
    <property type="entry name" value="OmpA-like domain"/>
    <property type="match status" value="1"/>
</dbReference>
<dbReference type="CDD" id="cd07185">
    <property type="entry name" value="OmpA_C-like"/>
    <property type="match status" value="1"/>
</dbReference>
<dbReference type="Pfam" id="PF00691">
    <property type="entry name" value="OmpA"/>
    <property type="match status" value="1"/>
</dbReference>
<accession>A0A419RWC6</accession>
<keyword evidence="2 4" id="KW-0472">Membrane</keyword>
<name>A0A419RWC6_9SPHN</name>
<dbReference type="GO" id="GO:0009279">
    <property type="term" value="C:cell outer membrane"/>
    <property type="evidence" value="ECO:0007669"/>
    <property type="project" value="UniProtKB-SubCell"/>
</dbReference>
<dbReference type="AlphaFoldDB" id="A0A419RWC6"/>
<comment type="caution">
    <text evidence="7">The sequence shown here is derived from an EMBL/GenBank/DDBJ whole genome shotgun (WGS) entry which is preliminary data.</text>
</comment>
<gene>
    <name evidence="7" type="ORF">D6201_00025</name>
</gene>
<dbReference type="SUPFAM" id="SSF103088">
    <property type="entry name" value="OmpA-like"/>
    <property type="match status" value="1"/>
</dbReference>
<evidence type="ECO:0000256" key="4">
    <source>
        <dbReference type="PROSITE-ProRule" id="PRU00473"/>
    </source>
</evidence>
<dbReference type="PANTHER" id="PTHR30329">
    <property type="entry name" value="STATOR ELEMENT OF FLAGELLAR MOTOR COMPLEX"/>
    <property type="match status" value="1"/>
</dbReference>
<feature type="region of interest" description="Disordered" evidence="5">
    <location>
        <begin position="208"/>
        <end position="247"/>
    </location>
</feature>
<dbReference type="OrthoDB" id="9814546at2"/>
<dbReference type="InterPro" id="IPR036737">
    <property type="entry name" value="OmpA-like_sf"/>
</dbReference>
<dbReference type="Proteomes" id="UP000285232">
    <property type="component" value="Unassembled WGS sequence"/>
</dbReference>
<evidence type="ECO:0000256" key="3">
    <source>
        <dbReference type="ARBA" id="ARBA00023237"/>
    </source>
</evidence>
<dbReference type="EMBL" id="RAHX01000001">
    <property type="protein sequence ID" value="RJY10081.1"/>
    <property type="molecule type" value="Genomic_DNA"/>
</dbReference>
<evidence type="ECO:0000256" key="1">
    <source>
        <dbReference type="ARBA" id="ARBA00004442"/>
    </source>
</evidence>
<keyword evidence="3" id="KW-0998">Cell outer membrane</keyword>
<evidence type="ECO:0000259" key="6">
    <source>
        <dbReference type="PROSITE" id="PS51123"/>
    </source>
</evidence>
<evidence type="ECO:0000313" key="8">
    <source>
        <dbReference type="Proteomes" id="UP000285232"/>
    </source>
</evidence>
<feature type="compositionally biased region" description="Pro residues" evidence="5">
    <location>
        <begin position="237"/>
        <end position="247"/>
    </location>
</feature>
<proteinExistence type="predicted"/>
<organism evidence="7 8">
    <name type="scientific">Aurantiacibacter aquimixticola</name>
    <dbReference type="NCBI Taxonomy" id="1958945"/>
    <lineage>
        <taxon>Bacteria</taxon>
        <taxon>Pseudomonadati</taxon>
        <taxon>Pseudomonadota</taxon>
        <taxon>Alphaproteobacteria</taxon>
        <taxon>Sphingomonadales</taxon>
        <taxon>Erythrobacteraceae</taxon>
        <taxon>Aurantiacibacter</taxon>
    </lineage>
</organism>